<proteinExistence type="predicted"/>
<keyword evidence="3" id="KW-1185">Reference proteome</keyword>
<sequence length="127" mass="13831">ALMVQSISSPSESAVETATQDNQTPLTEETTLVNWKYDDFCGLNANASSVASNTRSKKRAIEQKSSKNNQVSSSHPQTQVVTDKYARRKSLEVSTSQSLKSKGPAIVTMPNKISPKENTNIQNSISK</sequence>
<dbReference type="Proteomes" id="UP000824469">
    <property type="component" value="Unassembled WGS sequence"/>
</dbReference>
<feature type="non-terminal residue" evidence="2">
    <location>
        <position position="127"/>
    </location>
</feature>
<feature type="non-terminal residue" evidence="2">
    <location>
        <position position="1"/>
    </location>
</feature>
<comment type="caution">
    <text evidence="2">The sequence shown here is derived from an EMBL/GenBank/DDBJ whole genome shotgun (WGS) entry which is preliminary data.</text>
</comment>
<accession>A0AA38CPJ2</accession>
<organism evidence="2 3">
    <name type="scientific">Taxus chinensis</name>
    <name type="common">Chinese yew</name>
    <name type="synonym">Taxus wallichiana var. chinensis</name>
    <dbReference type="NCBI Taxonomy" id="29808"/>
    <lineage>
        <taxon>Eukaryota</taxon>
        <taxon>Viridiplantae</taxon>
        <taxon>Streptophyta</taxon>
        <taxon>Embryophyta</taxon>
        <taxon>Tracheophyta</taxon>
        <taxon>Spermatophyta</taxon>
        <taxon>Pinopsida</taxon>
        <taxon>Pinidae</taxon>
        <taxon>Conifers II</taxon>
        <taxon>Cupressales</taxon>
        <taxon>Taxaceae</taxon>
        <taxon>Taxus</taxon>
    </lineage>
</organism>
<gene>
    <name evidence="2" type="ORF">KI387_044423</name>
</gene>
<evidence type="ECO:0000313" key="2">
    <source>
        <dbReference type="EMBL" id="KAH9303542.1"/>
    </source>
</evidence>
<feature type="compositionally biased region" description="Polar residues" evidence="1">
    <location>
        <begin position="116"/>
        <end position="127"/>
    </location>
</feature>
<evidence type="ECO:0000313" key="3">
    <source>
        <dbReference type="Proteomes" id="UP000824469"/>
    </source>
</evidence>
<name>A0AA38CPJ2_TAXCH</name>
<evidence type="ECO:0000256" key="1">
    <source>
        <dbReference type="SAM" id="MobiDB-lite"/>
    </source>
</evidence>
<feature type="region of interest" description="Disordered" evidence="1">
    <location>
        <begin position="46"/>
        <end position="127"/>
    </location>
</feature>
<dbReference type="EMBL" id="JAHRHJ020000009">
    <property type="protein sequence ID" value="KAH9303542.1"/>
    <property type="molecule type" value="Genomic_DNA"/>
</dbReference>
<dbReference type="AlphaFoldDB" id="A0AA38CPJ2"/>
<reference evidence="2 3" key="1">
    <citation type="journal article" date="2021" name="Nat. Plants">
        <title>The Taxus genome provides insights into paclitaxel biosynthesis.</title>
        <authorList>
            <person name="Xiong X."/>
            <person name="Gou J."/>
            <person name="Liao Q."/>
            <person name="Li Y."/>
            <person name="Zhou Q."/>
            <person name="Bi G."/>
            <person name="Li C."/>
            <person name="Du R."/>
            <person name="Wang X."/>
            <person name="Sun T."/>
            <person name="Guo L."/>
            <person name="Liang H."/>
            <person name="Lu P."/>
            <person name="Wu Y."/>
            <person name="Zhang Z."/>
            <person name="Ro D.K."/>
            <person name="Shang Y."/>
            <person name="Huang S."/>
            <person name="Yan J."/>
        </authorList>
    </citation>
    <scope>NUCLEOTIDE SEQUENCE [LARGE SCALE GENOMIC DNA]</scope>
    <source>
        <strain evidence="2">Ta-2019</strain>
    </source>
</reference>
<protein>
    <submittedName>
        <fullName evidence="2">Uncharacterized protein</fullName>
    </submittedName>
</protein>
<feature type="region of interest" description="Disordered" evidence="1">
    <location>
        <begin position="1"/>
        <end position="27"/>
    </location>
</feature>